<evidence type="ECO:0000256" key="2">
    <source>
        <dbReference type="SAM" id="MobiDB-lite"/>
    </source>
</evidence>
<evidence type="ECO:0000259" key="4">
    <source>
        <dbReference type="SMART" id="SM00499"/>
    </source>
</evidence>
<comment type="caution">
    <text evidence="5">The sequence shown here is derived from an EMBL/GenBank/DDBJ whole genome shotgun (WGS) entry which is preliminary data.</text>
</comment>
<dbReference type="CDD" id="cd01960">
    <property type="entry name" value="nsLTP1"/>
    <property type="match status" value="1"/>
</dbReference>
<dbReference type="Proteomes" id="UP000631114">
    <property type="component" value="Unassembled WGS sequence"/>
</dbReference>
<proteinExistence type="inferred from homology"/>
<dbReference type="EMBL" id="JADFTS010000007">
    <property type="protein sequence ID" value="KAF9595736.1"/>
    <property type="molecule type" value="Genomic_DNA"/>
</dbReference>
<keyword evidence="1" id="KW-0446">Lipid-binding</keyword>
<dbReference type="Pfam" id="PF00234">
    <property type="entry name" value="Tryp_alpha_amyl"/>
    <property type="match status" value="1"/>
</dbReference>
<dbReference type="SUPFAM" id="SSF47699">
    <property type="entry name" value="Bifunctional inhibitor/lipid-transfer protein/seed storage 2S albumin"/>
    <property type="match status" value="1"/>
</dbReference>
<dbReference type="PANTHER" id="PTHR33076">
    <property type="entry name" value="NON-SPECIFIC LIPID-TRANSFER PROTEIN 2-RELATED"/>
    <property type="match status" value="1"/>
</dbReference>
<feature type="compositionally biased region" description="Acidic residues" evidence="2">
    <location>
        <begin position="226"/>
        <end position="235"/>
    </location>
</feature>
<dbReference type="Gene3D" id="3.20.20.140">
    <property type="entry name" value="Metal-dependent hydrolases"/>
    <property type="match status" value="1"/>
</dbReference>
<accession>A0A835LQD7</accession>
<dbReference type="GO" id="GO:0006869">
    <property type="term" value="P:lipid transport"/>
    <property type="evidence" value="ECO:0007669"/>
    <property type="project" value="InterPro"/>
</dbReference>
<evidence type="ECO:0000256" key="3">
    <source>
        <dbReference type="SAM" id="SignalP"/>
    </source>
</evidence>
<reference evidence="5 6" key="1">
    <citation type="submission" date="2020-10" db="EMBL/GenBank/DDBJ databases">
        <title>The Coptis chinensis genome and diversification of protoberbering-type alkaloids.</title>
        <authorList>
            <person name="Wang B."/>
            <person name="Shu S."/>
            <person name="Song C."/>
            <person name="Liu Y."/>
        </authorList>
    </citation>
    <scope>NUCLEOTIDE SEQUENCE [LARGE SCALE GENOMIC DNA]</scope>
    <source>
        <strain evidence="5">HL-2020</strain>
        <tissue evidence="5">Leaf</tissue>
    </source>
</reference>
<feature type="region of interest" description="Disordered" evidence="2">
    <location>
        <begin position="206"/>
        <end position="235"/>
    </location>
</feature>
<feature type="signal peptide" evidence="3">
    <location>
        <begin position="1"/>
        <end position="26"/>
    </location>
</feature>
<dbReference type="OrthoDB" id="1890443at2759"/>
<keyword evidence="6" id="KW-1185">Reference proteome</keyword>
<dbReference type="InterPro" id="IPR000528">
    <property type="entry name" value="Plant_nsLTP"/>
</dbReference>
<dbReference type="Pfam" id="PF01979">
    <property type="entry name" value="Amidohydro_1"/>
    <property type="match status" value="1"/>
</dbReference>
<protein>
    <recommendedName>
        <fullName evidence="1">Non-specific lipid-transfer protein</fullName>
    </recommendedName>
</protein>
<dbReference type="SMART" id="SM00499">
    <property type="entry name" value="AAI"/>
    <property type="match status" value="1"/>
</dbReference>
<dbReference type="InterPro" id="IPR016140">
    <property type="entry name" value="Bifunc_inhib/LTP/seed_store"/>
</dbReference>
<dbReference type="GO" id="GO:0016810">
    <property type="term" value="F:hydrolase activity, acting on carbon-nitrogen (but not peptide) bonds"/>
    <property type="evidence" value="ECO:0007669"/>
    <property type="project" value="InterPro"/>
</dbReference>
<evidence type="ECO:0000256" key="1">
    <source>
        <dbReference type="RuleBase" id="RU000628"/>
    </source>
</evidence>
<feature type="domain" description="Bifunctional inhibitor/plant lipid transfer protein/seed storage helical" evidence="4">
    <location>
        <begin position="30"/>
        <end position="115"/>
    </location>
</feature>
<evidence type="ECO:0000313" key="5">
    <source>
        <dbReference type="EMBL" id="KAF9595736.1"/>
    </source>
</evidence>
<dbReference type="Gene3D" id="1.10.110.10">
    <property type="entry name" value="Plant lipid-transfer and hydrophobic proteins"/>
    <property type="match status" value="1"/>
</dbReference>
<dbReference type="InterPro" id="IPR006680">
    <property type="entry name" value="Amidohydro-rel"/>
</dbReference>
<evidence type="ECO:0000313" key="6">
    <source>
        <dbReference type="Proteomes" id="UP000631114"/>
    </source>
</evidence>
<dbReference type="PRINTS" id="PR00382">
    <property type="entry name" value="LIPIDTRNSFER"/>
</dbReference>
<dbReference type="AlphaFoldDB" id="A0A835LQD7"/>
<keyword evidence="3" id="KW-0732">Signal</keyword>
<dbReference type="InterPro" id="IPR011059">
    <property type="entry name" value="Metal-dep_hydrolase_composite"/>
</dbReference>
<feature type="chain" id="PRO_5032586282" description="Non-specific lipid-transfer protein" evidence="3">
    <location>
        <begin position="27"/>
        <end position="235"/>
    </location>
</feature>
<organism evidence="5 6">
    <name type="scientific">Coptis chinensis</name>
    <dbReference type="NCBI Taxonomy" id="261450"/>
    <lineage>
        <taxon>Eukaryota</taxon>
        <taxon>Viridiplantae</taxon>
        <taxon>Streptophyta</taxon>
        <taxon>Embryophyta</taxon>
        <taxon>Tracheophyta</taxon>
        <taxon>Spermatophyta</taxon>
        <taxon>Magnoliopsida</taxon>
        <taxon>Ranunculales</taxon>
        <taxon>Ranunculaceae</taxon>
        <taxon>Coptidoideae</taxon>
        <taxon>Coptis</taxon>
    </lineage>
</organism>
<name>A0A835LQD7_9MAGN</name>
<dbReference type="SUPFAM" id="SSF51338">
    <property type="entry name" value="Composite domain of metallo-dependent hydrolases"/>
    <property type="match status" value="1"/>
</dbReference>
<sequence>MANTVILKLVCVVFACIMVTAPYVEGAVTCGLVASQLTPCISYLRSGGSVPPVCCKGVRSLNTASKTTADRQTVCRCLEDAARNYSGNIKLDKAGSIPKQCGVYVAYPISTSVDCSKLGLYVLPVTWSYGKNYGITMNQLASWWSERPAKLAGLDLKGAITSGNHADLVVWESNVVFDLDENHITYHKNHGKHALAACGVPILEEIEDVDDDRDDDDDNKDRDGDGDGDGDEDTD</sequence>
<dbReference type="InterPro" id="IPR036312">
    <property type="entry name" value="Bifun_inhib/LTP/seed_sf"/>
</dbReference>
<keyword evidence="1" id="KW-0813">Transport</keyword>
<comment type="similarity">
    <text evidence="1">Belongs to the plant LTP family.</text>
</comment>
<comment type="function">
    <text evidence="1">Plant non-specific lipid-transfer proteins transfer phospholipids as well as galactolipids across membranes. May play a role in wax or cutin deposition in the cell walls of expanding epidermal cells and certain secretory tissues.</text>
</comment>
<gene>
    <name evidence="5" type="ORF">IFM89_003478</name>
</gene>
<dbReference type="PROSITE" id="PS00597">
    <property type="entry name" value="PLANT_LTP"/>
    <property type="match status" value="1"/>
</dbReference>
<feature type="compositionally biased region" description="Acidic residues" evidence="2">
    <location>
        <begin position="206"/>
        <end position="218"/>
    </location>
</feature>
<dbReference type="GO" id="GO:0008289">
    <property type="term" value="F:lipid binding"/>
    <property type="evidence" value="ECO:0007669"/>
    <property type="project" value="UniProtKB-KW"/>
</dbReference>